<dbReference type="Pfam" id="PF12937">
    <property type="entry name" value="F-box-like"/>
    <property type="match status" value="1"/>
</dbReference>
<protein>
    <recommendedName>
        <fullName evidence="1">F-box domain-containing protein</fullName>
    </recommendedName>
</protein>
<feature type="domain" description="F-box" evidence="1">
    <location>
        <begin position="31"/>
        <end position="80"/>
    </location>
</feature>
<keyword evidence="3" id="KW-1185">Reference proteome</keyword>
<dbReference type="CDD" id="cd09917">
    <property type="entry name" value="F-box_SF"/>
    <property type="match status" value="1"/>
</dbReference>
<reference evidence="2 3" key="1">
    <citation type="submission" date="2020-01" db="EMBL/GenBank/DDBJ databases">
        <authorList>
            <consortium name="DOE Joint Genome Institute"/>
            <person name="Haridas S."/>
            <person name="Albert R."/>
            <person name="Binder M."/>
            <person name="Bloem J."/>
            <person name="Labutti K."/>
            <person name="Salamov A."/>
            <person name="Andreopoulos B."/>
            <person name="Baker S.E."/>
            <person name="Barry K."/>
            <person name="Bills G."/>
            <person name="Bluhm B.H."/>
            <person name="Cannon C."/>
            <person name="Castanera R."/>
            <person name="Culley D.E."/>
            <person name="Daum C."/>
            <person name="Ezra D."/>
            <person name="Gonzalez J.B."/>
            <person name="Henrissat B."/>
            <person name="Kuo A."/>
            <person name="Liang C."/>
            <person name="Lipzen A."/>
            <person name="Lutzoni F."/>
            <person name="Magnuson J."/>
            <person name="Mondo S."/>
            <person name="Nolan M."/>
            <person name="Ohm R."/>
            <person name="Pangilinan J."/>
            <person name="Park H.-J.H."/>
            <person name="Ramirez L."/>
            <person name="Alfaro M."/>
            <person name="Sun H."/>
            <person name="Tritt A."/>
            <person name="Yoshinaga Y."/>
            <person name="Zwiers L.-H.L."/>
            <person name="Turgeon B.G."/>
            <person name="Goodwin S.B."/>
            <person name="Spatafora J.W."/>
            <person name="Crous P.W."/>
            <person name="Grigoriev I.V."/>
        </authorList>
    </citation>
    <scope>NUCLEOTIDE SEQUENCE [LARGE SCALE GENOMIC DNA]</scope>
    <source>
        <strain evidence="2 3">CBS 611.86</strain>
    </source>
</reference>
<dbReference type="SUPFAM" id="SSF81383">
    <property type="entry name" value="F-box domain"/>
    <property type="match status" value="1"/>
</dbReference>
<evidence type="ECO:0000313" key="3">
    <source>
        <dbReference type="Proteomes" id="UP000481861"/>
    </source>
</evidence>
<organism evidence="2 3">
    <name type="scientific">Massariosphaeria phaeospora</name>
    <dbReference type="NCBI Taxonomy" id="100035"/>
    <lineage>
        <taxon>Eukaryota</taxon>
        <taxon>Fungi</taxon>
        <taxon>Dikarya</taxon>
        <taxon>Ascomycota</taxon>
        <taxon>Pezizomycotina</taxon>
        <taxon>Dothideomycetes</taxon>
        <taxon>Pleosporomycetidae</taxon>
        <taxon>Pleosporales</taxon>
        <taxon>Pleosporales incertae sedis</taxon>
        <taxon>Massariosphaeria</taxon>
    </lineage>
</organism>
<dbReference type="OrthoDB" id="3219396at2759"/>
<dbReference type="AlphaFoldDB" id="A0A7C8M4D1"/>
<proteinExistence type="predicted"/>
<name>A0A7C8M4D1_9PLEO</name>
<dbReference type="InterPro" id="IPR036047">
    <property type="entry name" value="F-box-like_dom_sf"/>
</dbReference>
<dbReference type="EMBL" id="JAADJZ010000020">
    <property type="protein sequence ID" value="KAF2868138.1"/>
    <property type="molecule type" value="Genomic_DNA"/>
</dbReference>
<accession>A0A7C8M4D1</accession>
<evidence type="ECO:0000313" key="2">
    <source>
        <dbReference type="EMBL" id="KAF2868138.1"/>
    </source>
</evidence>
<dbReference type="Proteomes" id="UP000481861">
    <property type="component" value="Unassembled WGS sequence"/>
</dbReference>
<dbReference type="Gene3D" id="3.80.10.10">
    <property type="entry name" value="Ribonuclease Inhibitor"/>
    <property type="match status" value="1"/>
</dbReference>
<dbReference type="InterPro" id="IPR001810">
    <property type="entry name" value="F-box_dom"/>
</dbReference>
<sequence>MDSVDNNSGQFSELNTALSTLEINNQPTIHKSTIFDLPDEILLNIASYLEAPVRQPTLCNLALTNHRLHRIAQDELWRTPSFALEDTPHMALRLIRQPEYRAHVQELHIQERGFGFETPIPFLAELQTASAECCRVMNVPDAAKEAWNCQLQSVDIGYILASFAILLAITPALKTLKLPKLLALALNSFWDGANNPESSHYQRHRYLATVLEPVVQRLVSLKIDPSPPLVTILTVDQLVFTQFPALTELEWYSMISKRAPERFLPSQPFRMMLLKWATSSSLN</sequence>
<gene>
    <name evidence="2" type="ORF">BDV95DRAFT_610109</name>
</gene>
<comment type="caution">
    <text evidence="2">The sequence shown here is derived from an EMBL/GenBank/DDBJ whole genome shotgun (WGS) entry which is preliminary data.</text>
</comment>
<evidence type="ECO:0000259" key="1">
    <source>
        <dbReference type="PROSITE" id="PS50181"/>
    </source>
</evidence>
<dbReference type="InterPro" id="IPR032675">
    <property type="entry name" value="LRR_dom_sf"/>
</dbReference>
<dbReference type="PROSITE" id="PS50181">
    <property type="entry name" value="FBOX"/>
    <property type="match status" value="1"/>
</dbReference>